<dbReference type="AlphaFoldDB" id="A0AAV0STA1"/>
<evidence type="ECO:0000256" key="1">
    <source>
        <dbReference type="SAM" id="MobiDB-lite"/>
    </source>
</evidence>
<feature type="compositionally biased region" description="Polar residues" evidence="1">
    <location>
        <begin position="233"/>
        <end position="245"/>
    </location>
</feature>
<gene>
    <name evidence="2" type="ORF">PFR002_LOCUS1529</name>
</gene>
<feature type="compositionally biased region" description="Basic residues" evidence="1">
    <location>
        <begin position="207"/>
        <end position="219"/>
    </location>
</feature>
<accession>A0AAV0STA1</accession>
<feature type="region of interest" description="Disordered" evidence="1">
    <location>
        <begin position="114"/>
        <end position="245"/>
    </location>
</feature>
<reference evidence="2" key="1">
    <citation type="submission" date="2022-12" db="EMBL/GenBank/DDBJ databases">
        <authorList>
            <person name="Webb A."/>
        </authorList>
    </citation>
    <scope>NUCLEOTIDE SEQUENCE</scope>
    <source>
        <strain evidence="2">Pf2</strain>
    </source>
</reference>
<sequence length="548" mass="61880">MTRYYENEDEEEMEKEEGEERVVYYDLDAESHRRNLRLVPDAVAVPARPRIAVSAPTKVAEERSGHQVFPRQQLPLFSLDDSGNEADEEKNPFESLLQQQTPKVTESVALDAEKDTSRRIAGRNHNNSAVAIGASSSEKQQAISRGSTLGNSGNEDNLRPILKRNQQHNGHTARDNSTIRKKLGFEAAHSRPTRWSSRKPSPTDTKNRRKSLSAILKRRSQLEVSSRRKSMPANMSDSRVAQNRSTLDDSLNGTCFSSRRQNLSDVLQRATLLSQHHQTTSDEVSFCQQGAKRNVTDDDAILDTEHHMRAERFAPHIFSPNKRVSTINALSRKFKGNEVVSRIRGGIGDVVRKAIRKSNRELTLLRSHGQHLLPQQSGYSSPMTSIGVVESIQNRAYIVICLTRYCGILSRFVAYECRIHQVTANLEKTTADELKEKHSVVLEAQFHLQTAEYLKLTPGKVLKVFEPLHFFLEHVPAGSVRRPKWFLASTQLTQVVDGYHHCAERQEESNQPILSAMSSTEYYHYEAYLPGFAAQNSSVQPEIQVAMS</sequence>
<proteinExistence type="predicted"/>
<dbReference type="EMBL" id="CANTFK010000164">
    <property type="protein sequence ID" value="CAI5707570.1"/>
    <property type="molecule type" value="Genomic_DNA"/>
</dbReference>
<feature type="compositionally biased region" description="Polar residues" evidence="1">
    <location>
        <begin position="124"/>
        <end position="155"/>
    </location>
</feature>
<evidence type="ECO:0000313" key="2">
    <source>
        <dbReference type="EMBL" id="CAI5707570.1"/>
    </source>
</evidence>
<name>A0AAV0STA1_9STRA</name>
<protein>
    <submittedName>
        <fullName evidence="2">Uncharacterized protein</fullName>
    </submittedName>
</protein>
<feature type="compositionally biased region" description="Polar residues" evidence="1">
    <location>
        <begin position="193"/>
        <end position="204"/>
    </location>
</feature>
<organism evidence="2 3">
    <name type="scientific">Peronospora farinosa</name>
    <dbReference type="NCBI Taxonomy" id="134698"/>
    <lineage>
        <taxon>Eukaryota</taxon>
        <taxon>Sar</taxon>
        <taxon>Stramenopiles</taxon>
        <taxon>Oomycota</taxon>
        <taxon>Peronosporomycetes</taxon>
        <taxon>Peronosporales</taxon>
        <taxon>Peronosporaceae</taxon>
        <taxon>Peronospora</taxon>
    </lineage>
</organism>
<comment type="caution">
    <text evidence="2">The sequence shown here is derived from an EMBL/GenBank/DDBJ whole genome shotgun (WGS) entry which is preliminary data.</text>
</comment>
<evidence type="ECO:0000313" key="3">
    <source>
        <dbReference type="Proteomes" id="UP001159659"/>
    </source>
</evidence>
<dbReference type="Proteomes" id="UP001159659">
    <property type="component" value="Unassembled WGS sequence"/>
</dbReference>